<dbReference type="Gene3D" id="1.10.287.130">
    <property type="match status" value="1"/>
</dbReference>
<dbReference type="InterPro" id="IPR011006">
    <property type="entry name" value="CheY-like_superfamily"/>
</dbReference>
<name>A0A0S6W3M4_9BACT</name>
<dbReference type="HOGENOM" id="CLU_000445_114_72_0"/>
<feature type="domain" description="Response regulatory" evidence="6">
    <location>
        <begin position="10"/>
        <end position="126"/>
    </location>
</feature>
<reference evidence="7" key="1">
    <citation type="journal article" date="2015" name="PeerJ">
        <title>First genomic representation of candidate bacterial phylum KSB3 points to enhanced environmental sensing as a trigger of wastewater bulking.</title>
        <authorList>
            <person name="Sekiguchi Y."/>
            <person name="Ohashi A."/>
            <person name="Parks D.H."/>
            <person name="Yamauchi T."/>
            <person name="Tyson G.W."/>
            <person name="Hugenholtz P."/>
        </authorList>
    </citation>
    <scope>NUCLEOTIDE SEQUENCE [LARGE SCALE GENOMIC DNA]</scope>
</reference>
<keyword evidence="8" id="KW-1185">Reference proteome</keyword>
<dbReference type="SMART" id="SM00387">
    <property type="entry name" value="HATPase_c"/>
    <property type="match status" value="1"/>
</dbReference>
<dbReference type="STRING" id="1499966.U14_04191"/>
<keyword evidence="3 4" id="KW-0597">Phosphoprotein</keyword>
<evidence type="ECO:0000256" key="4">
    <source>
        <dbReference type="PROSITE-ProRule" id="PRU00169"/>
    </source>
</evidence>
<evidence type="ECO:0000256" key="2">
    <source>
        <dbReference type="ARBA" id="ARBA00012438"/>
    </source>
</evidence>
<dbReference type="EMBL" id="DF820459">
    <property type="protein sequence ID" value="GAK52932.1"/>
    <property type="molecule type" value="Genomic_DNA"/>
</dbReference>
<feature type="modified residue" description="4-aspartylphosphate" evidence="4">
    <location>
        <position position="59"/>
    </location>
</feature>
<dbReference type="SUPFAM" id="SSF52172">
    <property type="entry name" value="CheY-like"/>
    <property type="match status" value="1"/>
</dbReference>
<keyword evidence="7" id="KW-0808">Transferase</keyword>
<sequence>MNEHHAGEITVLIIDDELLQISLLIDYLNKQGIRILKSTNGRDGMTLAVEHLPDMILLDILMPEMDGFETCQCLKALPATQDIPVIFMTALSSPEHIVRGFEVGAIDYISKPFSKEEVMARMMTHLSLLRQRRELAGANAMKDAFFATISREMRNALVPIIGLSSLLDDKQIQEQQIHKVAHTLREYVEHVHKLLENLLYWANLQMNKVPFRRDVFDVQHVVLEVKNQFRQFARHKEILLKDEVAEKTMVYADQEMCRIILKNLLMNAIMFTPHGGTIWLAANYIDAMISIRVSDTGVGISQANLHKIFQIDKKFSTAGTDGEHGSGFGLVISKILVEKLGGALSIESELGKGTTVRFTLPLTA</sequence>
<dbReference type="CDD" id="cd00082">
    <property type="entry name" value="HisKA"/>
    <property type="match status" value="1"/>
</dbReference>
<dbReference type="PANTHER" id="PTHR43547">
    <property type="entry name" value="TWO-COMPONENT HISTIDINE KINASE"/>
    <property type="match status" value="1"/>
</dbReference>
<dbReference type="Gene3D" id="3.40.50.2300">
    <property type="match status" value="1"/>
</dbReference>
<keyword evidence="7" id="KW-0418">Kinase</keyword>
<dbReference type="PROSITE" id="PS50110">
    <property type="entry name" value="RESPONSE_REGULATORY"/>
    <property type="match status" value="1"/>
</dbReference>
<dbReference type="InterPro" id="IPR001789">
    <property type="entry name" value="Sig_transdc_resp-reg_receiver"/>
</dbReference>
<dbReference type="EC" id="2.7.13.3" evidence="2"/>
<evidence type="ECO:0000256" key="1">
    <source>
        <dbReference type="ARBA" id="ARBA00000085"/>
    </source>
</evidence>
<dbReference type="PANTHER" id="PTHR43547:SF2">
    <property type="entry name" value="HYBRID SIGNAL TRANSDUCTION HISTIDINE KINASE C"/>
    <property type="match status" value="1"/>
</dbReference>
<dbReference type="PRINTS" id="PR00344">
    <property type="entry name" value="BCTRLSENSOR"/>
</dbReference>
<dbReference type="InterPro" id="IPR036890">
    <property type="entry name" value="HATPase_C_sf"/>
</dbReference>
<dbReference type="Pfam" id="PF00512">
    <property type="entry name" value="HisKA"/>
    <property type="match status" value="1"/>
</dbReference>
<evidence type="ECO:0000259" key="6">
    <source>
        <dbReference type="PROSITE" id="PS50110"/>
    </source>
</evidence>
<dbReference type="InterPro" id="IPR003661">
    <property type="entry name" value="HisK_dim/P_dom"/>
</dbReference>
<comment type="catalytic activity">
    <reaction evidence="1">
        <text>ATP + protein L-histidine = ADP + protein N-phospho-L-histidine.</text>
        <dbReference type="EC" id="2.7.13.3"/>
    </reaction>
</comment>
<dbReference type="InterPro" id="IPR004358">
    <property type="entry name" value="Sig_transdc_His_kin-like_C"/>
</dbReference>
<dbReference type="CDD" id="cd19920">
    <property type="entry name" value="REC_PA4781-like"/>
    <property type="match status" value="1"/>
</dbReference>
<dbReference type="SMART" id="SM00388">
    <property type="entry name" value="HisKA"/>
    <property type="match status" value="1"/>
</dbReference>
<dbReference type="AlphaFoldDB" id="A0A0S6W3M4"/>
<dbReference type="Pfam" id="PF02518">
    <property type="entry name" value="HATPase_c"/>
    <property type="match status" value="1"/>
</dbReference>
<accession>A0A0S6W3M4</accession>
<dbReference type="GO" id="GO:0000155">
    <property type="term" value="F:phosphorelay sensor kinase activity"/>
    <property type="evidence" value="ECO:0007669"/>
    <property type="project" value="InterPro"/>
</dbReference>
<evidence type="ECO:0000313" key="8">
    <source>
        <dbReference type="Proteomes" id="UP000030700"/>
    </source>
</evidence>
<dbReference type="SUPFAM" id="SSF55874">
    <property type="entry name" value="ATPase domain of HSP90 chaperone/DNA topoisomerase II/histidine kinase"/>
    <property type="match status" value="1"/>
</dbReference>
<gene>
    <name evidence="7" type="ORF">U14_04191</name>
</gene>
<dbReference type="Gene3D" id="3.30.565.10">
    <property type="entry name" value="Histidine kinase-like ATPase, C-terminal domain"/>
    <property type="match status" value="1"/>
</dbReference>
<feature type="domain" description="Histidine kinase" evidence="5">
    <location>
        <begin position="148"/>
        <end position="364"/>
    </location>
</feature>
<evidence type="ECO:0000313" key="7">
    <source>
        <dbReference type="EMBL" id="GAK52932.1"/>
    </source>
</evidence>
<evidence type="ECO:0000259" key="5">
    <source>
        <dbReference type="PROSITE" id="PS50109"/>
    </source>
</evidence>
<proteinExistence type="predicted"/>
<dbReference type="Proteomes" id="UP000030700">
    <property type="component" value="Unassembled WGS sequence"/>
</dbReference>
<evidence type="ECO:0000256" key="3">
    <source>
        <dbReference type="ARBA" id="ARBA00022553"/>
    </source>
</evidence>
<dbReference type="PROSITE" id="PS50109">
    <property type="entry name" value="HIS_KIN"/>
    <property type="match status" value="1"/>
</dbReference>
<protein>
    <recommendedName>
        <fullName evidence="2">histidine kinase</fullName>
        <ecNumber evidence="2">2.7.13.3</ecNumber>
    </recommendedName>
</protein>
<dbReference type="Pfam" id="PF00072">
    <property type="entry name" value="Response_reg"/>
    <property type="match status" value="1"/>
</dbReference>
<organism evidence="7">
    <name type="scientific">Candidatus Moduliflexus flocculans</name>
    <dbReference type="NCBI Taxonomy" id="1499966"/>
    <lineage>
        <taxon>Bacteria</taxon>
        <taxon>Candidatus Moduliflexota</taxon>
        <taxon>Candidatus Moduliflexia</taxon>
        <taxon>Candidatus Moduliflexales</taxon>
        <taxon>Candidatus Moduliflexaceae</taxon>
    </lineage>
</organism>
<dbReference type="SMART" id="SM00448">
    <property type="entry name" value="REC"/>
    <property type="match status" value="1"/>
</dbReference>
<dbReference type="InterPro" id="IPR003594">
    <property type="entry name" value="HATPase_dom"/>
</dbReference>
<dbReference type="InterPro" id="IPR005467">
    <property type="entry name" value="His_kinase_dom"/>
</dbReference>